<gene>
    <name evidence="2" type="ORF">OEZ85_012275</name>
</gene>
<evidence type="ECO:0000256" key="1">
    <source>
        <dbReference type="SAM" id="MobiDB-lite"/>
    </source>
</evidence>
<name>A0ABY8TSV8_TETOB</name>
<proteinExistence type="predicted"/>
<protein>
    <submittedName>
        <fullName evidence="2">Uncharacterized protein</fullName>
    </submittedName>
</protein>
<evidence type="ECO:0000313" key="2">
    <source>
        <dbReference type="EMBL" id="WIA12206.1"/>
    </source>
</evidence>
<dbReference type="EMBL" id="CP126210">
    <property type="protein sequence ID" value="WIA12206.1"/>
    <property type="molecule type" value="Genomic_DNA"/>
</dbReference>
<organism evidence="2 3">
    <name type="scientific">Tetradesmus obliquus</name>
    <name type="common">Green alga</name>
    <name type="synonym">Acutodesmus obliquus</name>
    <dbReference type="NCBI Taxonomy" id="3088"/>
    <lineage>
        <taxon>Eukaryota</taxon>
        <taxon>Viridiplantae</taxon>
        <taxon>Chlorophyta</taxon>
        <taxon>core chlorophytes</taxon>
        <taxon>Chlorophyceae</taxon>
        <taxon>CS clade</taxon>
        <taxon>Sphaeropleales</taxon>
        <taxon>Scenedesmaceae</taxon>
        <taxon>Tetradesmus</taxon>
    </lineage>
</organism>
<dbReference type="Proteomes" id="UP001244341">
    <property type="component" value="Chromosome 3b"/>
</dbReference>
<reference evidence="2 3" key="1">
    <citation type="submission" date="2023-05" db="EMBL/GenBank/DDBJ databases">
        <title>A 100% complete, gapless, phased diploid assembly of the Scenedesmus obliquus UTEX 3031 genome.</title>
        <authorList>
            <person name="Biondi T.C."/>
            <person name="Hanschen E.R."/>
            <person name="Kwon T."/>
            <person name="Eng W."/>
            <person name="Kruse C.P.S."/>
            <person name="Koehler S.I."/>
            <person name="Kunde Y."/>
            <person name="Gleasner C.D."/>
            <person name="You Mak K.T."/>
            <person name="Polle J."/>
            <person name="Hovde B.T."/>
            <person name="Starkenburg S.R."/>
        </authorList>
    </citation>
    <scope>NUCLEOTIDE SEQUENCE [LARGE SCALE GENOMIC DNA]</scope>
    <source>
        <strain evidence="2 3">DOE0152z</strain>
    </source>
</reference>
<keyword evidence="3" id="KW-1185">Reference proteome</keyword>
<accession>A0ABY8TSV8</accession>
<sequence length="134" mass="14294">MRGYSPDADCRPAAPGREEPFAAPQLCSRPAPTSPPPPTFPRATGGAAPRRPPRAPGPPDQRKAELEAVMKAELEAKMMALEAEMIKRFEARAKADATASIEAANRAAAPPACHKVTVACSRPALRRHPHCKLV</sequence>
<evidence type="ECO:0000313" key="3">
    <source>
        <dbReference type="Proteomes" id="UP001244341"/>
    </source>
</evidence>
<feature type="region of interest" description="Disordered" evidence="1">
    <location>
        <begin position="1"/>
        <end position="63"/>
    </location>
</feature>